<dbReference type="PANTHER" id="PTHR23305:SF18">
    <property type="entry name" value="OBG-TYPE G DOMAIN-CONTAINING PROTEIN"/>
    <property type="match status" value="1"/>
</dbReference>
<dbReference type="PANTHER" id="PTHR23305">
    <property type="entry name" value="OBG GTPASE FAMILY"/>
    <property type="match status" value="1"/>
</dbReference>
<name>A0A7S1BGC0_9STRA</name>
<organism evidence="4">
    <name type="scientific">Corethron hystrix</name>
    <dbReference type="NCBI Taxonomy" id="216773"/>
    <lineage>
        <taxon>Eukaryota</taxon>
        <taxon>Sar</taxon>
        <taxon>Stramenopiles</taxon>
        <taxon>Ochrophyta</taxon>
        <taxon>Bacillariophyta</taxon>
        <taxon>Coscinodiscophyceae</taxon>
        <taxon>Corethrophycidae</taxon>
        <taxon>Corethrales</taxon>
        <taxon>Corethraceae</taxon>
        <taxon>Corethron</taxon>
    </lineage>
</organism>
<dbReference type="InterPro" id="IPR041706">
    <property type="entry name" value="YchF_N"/>
</dbReference>
<feature type="domain" description="OBG-type G" evidence="3">
    <location>
        <begin position="60"/>
        <end position="312"/>
    </location>
</feature>
<dbReference type="SUPFAM" id="SSF52540">
    <property type="entry name" value="P-loop containing nucleoside triphosphate hydrolases"/>
    <property type="match status" value="1"/>
</dbReference>
<dbReference type="InterPro" id="IPR023192">
    <property type="entry name" value="TGS-like_dom_sf"/>
</dbReference>
<dbReference type="InterPro" id="IPR012675">
    <property type="entry name" value="Beta-grasp_dom_sf"/>
</dbReference>
<evidence type="ECO:0000256" key="1">
    <source>
        <dbReference type="ARBA" id="ARBA00022741"/>
    </source>
</evidence>
<dbReference type="EMBL" id="HBFR01016655">
    <property type="protein sequence ID" value="CAD8884972.1"/>
    <property type="molecule type" value="Transcribed_RNA"/>
</dbReference>
<evidence type="ECO:0000256" key="2">
    <source>
        <dbReference type="SAM" id="SignalP"/>
    </source>
</evidence>
<feature type="chain" id="PRO_5031194899" description="OBG-type G domain-containing protein" evidence="2">
    <location>
        <begin position="22"/>
        <end position="403"/>
    </location>
</feature>
<dbReference type="Pfam" id="PF01926">
    <property type="entry name" value="MMR_HSR1"/>
    <property type="match status" value="1"/>
</dbReference>
<feature type="signal peptide" evidence="2">
    <location>
        <begin position="1"/>
        <end position="21"/>
    </location>
</feature>
<dbReference type="CDD" id="cd01900">
    <property type="entry name" value="YchF"/>
    <property type="match status" value="1"/>
</dbReference>
<proteinExistence type="predicted"/>
<protein>
    <recommendedName>
        <fullName evidence="3">OBG-type G domain-containing protein</fullName>
    </recommendedName>
</protein>
<sequence>MHSLSRPLLAAMLASRYAVSAFVVDGGRKFGRATFTATRSAVLQQPRRTFRSGTVLHMGLKTAIVGLPNVGKSTLFNALTETQGAEAANYPFCTIEPNVGIVEVPDPRLEVLKKINESVKVIPSTLEFVDIAGLVKGAASGEGLGNKFLGNIRQCDAIVHVVRCFDDENVIHVDGSVDPVRDAEVINLELALADLAQAEKRLQKVVKDRKKDSDTEKRALEKVIAVLEADQPARNAELDEEEELEIKGLGLLTRKKMIYAANVADGDLAEGNEMVERLKETADKEGAAVVLVSAQVEAELVELEADDRNDFLGESNITISSRFHVNYLPNDDCRLYRIFGRHPRGVWPAQACERGIRHPQLANVFYVRTHGDAGMDHRVSPRYDSFWLDPNGHLTPFSLLNAL</sequence>
<dbReference type="Gene3D" id="1.10.150.300">
    <property type="entry name" value="TGS-like domain"/>
    <property type="match status" value="1"/>
</dbReference>
<gene>
    <name evidence="4" type="ORF">CHYS00102_LOCUS12169</name>
</gene>
<evidence type="ECO:0000313" key="4">
    <source>
        <dbReference type="EMBL" id="CAD8884972.1"/>
    </source>
</evidence>
<dbReference type="GO" id="GO:0005524">
    <property type="term" value="F:ATP binding"/>
    <property type="evidence" value="ECO:0007669"/>
    <property type="project" value="InterPro"/>
</dbReference>
<dbReference type="NCBIfam" id="TIGR00092">
    <property type="entry name" value="redox-regulated ATPase YchF"/>
    <property type="match status" value="1"/>
</dbReference>
<dbReference type="GO" id="GO:0005737">
    <property type="term" value="C:cytoplasm"/>
    <property type="evidence" value="ECO:0007669"/>
    <property type="project" value="TreeGrafter"/>
</dbReference>
<dbReference type="Gene3D" id="3.10.20.30">
    <property type="match status" value="1"/>
</dbReference>
<dbReference type="AlphaFoldDB" id="A0A7S1BGC0"/>
<dbReference type="GO" id="GO:0005525">
    <property type="term" value="F:GTP binding"/>
    <property type="evidence" value="ECO:0007669"/>
    <property type="project" value="InterPro"/>
</dbReference>
<dbReference type="InterPro" id="IPR031167">
    <property type="entry name" value="G_OBG"/>
</dbReference>
<dbReference type="Gene3D" id="3.40.50.300">
    <property type="entry name" value="P-loop containing nucleotide triphosphate hydrolases"/>
    <property type="match status" value="1"/>
</dbReference>
<reference evidence="4" key="1">
    <citation type="submission" date="2021-01" db="EMBL/GenBank/DDBJ databases">
        <authorList>
            <person name="Corre E."/>
            <person name="Pelletier E."/>
            <person name="Niang G."/>
            <person name="Scheremetjew M."/>
            <person name="Finn R."/>
            <person name="Kale V."/>
            <person name="Holt S."/>
            <person name="Cochrane G."/>
            <person name="Meng A."/>
            <person name="Brown T."/>
            <person name="Cohen L."/>
        </authorList>
    </citation>
    <scope>NUCLEOTIDE SEQUENCE</scope>
    <source>
        <strain evidence="4">308</strain>
    </source>
</reference>
<dbReference type="PROSITE" id="PS51710">
    <property type="entry name" value="G_OBG"/>
    <property type="match status" value="1"/>
</dbReference>
<dbReference type="GO" id="GO:0016887">
    <property type="term" value="F:ATP hydrolysis activity"/>
    <property type="evidence" value="ECO:0007669"/>
    <property type="project" value="InterPro"/>
</dbReference>
<keyword evidence="2" id="KW-0732">Signal</keyword>
<accession>A0A7S1BGC0</accession>
<dbReference type="InterPro" id="IPR004396">
    <property type="entry name" value="ATPase_YchF/OLA1"/>
</dbReference>
<dbReference type="InterPro" id="IPR027417">
    <property type="entry name" value="P-loop_NTPase"/>
</dbReference>
<keyword evidence="1" id="KW-0547">Nucleotide-binding</keyword>
<dbReference type="InterPro" id="IPR006073">
    <property type="entry name" value="GTP-bd"/>
</dbReference>
<evidence type="ECO:0000259" key="3">
    <source>
        <dbReference type="PROSITE" id="PS51710"/>
    </source>
</evidence>
<dbReference type="PRINTS" id="PR00326">
    <property type="entry name" value="GTP1OBG"/>
</dbReference>